<evidence type="ECO:0000313" key="4">
    <source>
        <dbReference type="Proteomes" id="UP000509510"/>
    </source>
</evidence>
<dbReference type="Proteomes" id="UP000509510">
    <property type="component" value="Chromosome I"/>
</dbReference>
<keyword evidence="4" id="KW-1185">Reference proteome</keyword>
<reference evidence="4" key="1">
    <citation type="submission" date="2020-06" db="EMBL/GenBank/DDBJ databases">
        <title>A chromosome-scale genome assembly of Talaromyces rugulosus W13939.</title>
        <authorList>
            <person name="Wang B."/>
            <person name="Guo L."/>
            <person name="Ye K."/>
            <person name="Wang L."/>
        </authorList>
    </citation>
    <scope>NUCLEOTIDE SEQUENCE [LARGE SCALE GENOMIC DNA]</scope>
    <source>
        <strain evidence="4">W13939</strain>
    </source>
</reference>
<dbReference type="GO" id="GO:0005739">
    <property type="term" value="C:mitochondrion"/>
    <property type="evidence" value="ECO:0007669"/>
    <property type="project" value="TreeGrafter"/>
</dbReference>
<dbReference type="InterPro" id="IPR011990">
    <property type="entry name" value="TPR-like_helical_dom_sf"/>
</dbReference>
<dbReference type="InterPro" id="IPR051114">
    <property type="entry name" value="Mito_RNA_Proc_CCM1"/>
</dbReference>
<dbReference type="NCBIfam" id="TIGR00756">
    <property type="entry name" value="PPR"/>
    <property type="match status" value="1"/>
</dbReference>
<feature type="region of interest" description="Disordered" evidence="2">
    <location>
        <begin position="94"/>
        <end position="115"/>
    </location>
</feature>
<dbReference type="GO" id="GO:0007005">
    <property type="term" value="P:mitochondrion organization"/>
    <property type="evidence" value="ECO:0007669"/>
    <property type="project" value="TreeGrafter"/>
</dbReference>
<accession>A0A7H8QHL4</accession>
<dbReference type="PROSITE" id="PS51375">
    <property type="entry name" value="PPR"/>
    <property type="match status" value="1"/>
</dbReference>
<dbReference type="GO" id="GO:0003729">
    <property type="term" value="F:mRNA binding"/>
    <property type="evidence" value="ECO:0007669"/>
    <property type="project" value="TreeGrafter"/>
</dbReference>
<evidence type="ECO:0000256" key="1">
    <source>
        <dbReference type="PROSITE-ProRule" id="PRU00708"/>
    </source>
</evidence>
<dbReference type="PANTHER" id="PTHR47934">
    <property type="entry name" value="PENTATRICOPEPTIDE REPEAT-CONTAINING PROTEIN PET309, MITOCHONDRIAL"/>
    <property type="match status" value="1"/>
</dbReference>
<evidence type="ECO:0008006" key="5">
    <source>
        <dbReference type="Google" id="ProtNLM"/>
    </source>
</evidence>
<dbReference type="PANTHER" id="PTHR47934:SF6">
    <property type="entry name" value="MITOCHONDRIAL GROUP I INTRON SPLICING FACTOR CCM1-RELATED"/>
    <property type="match status" value="1"/>
</dbReference>
<dbReference type="Pfam" id="PF01535">
    <property type="entry name" value="PPR"/>
    <property type="match status" value="1"/>
</dbReference>
<feature type="compositionally biased region" description="Polar residues" evidence="2">
    <location>
        <begin position="892"/>
        <end position="907"/>
    </location>
</feature>
<dbReference type="InterPro" id="IPR002885">
    <property type="entry name" value="PPR_rpt"/>
</dbReference>
<dbReference type="Pfam" id="PF13041">
    <property type="entry name" value="PPR_2"/>
    <property type="match status" value="1"/>
</dbReference>
<feature type="compositionally biased region" description="Basic and acidic residues" evidence="2">
    <location>
        <begin position="94"/>
        <end position="103"/>
    </location>
</feature>
<name>A0A7H8QHL4_TALRU</name>
<feature type="region of interest" description="Disordered" evidence="2">
    <location>
        <begin position="1173"/>
        <end position="1227"/>
    </location>
</feature>
<sequence length="1247" mass="142437">MLERAAGCLETAGQGLLRTCNGILRSQKSLDSTFWKQRTYDSSWQSLSRQIDKVQHGQSTRECTSSHHHAHEPFLDFLYPDKCLLPMETQHSTERKKTADYGHRRVTSTVSRPRSSRTLHLFSPRRDAVIGIDVPQFSRGAHTAIPPAQGHSRRQNVLDTLLDETQQQDNDGVWEMWRNSNKEPELRSRLMDHLARSQRFIDVERAISLLEEVDPDKRTADDYSSVIVSLFSAGHTSTVYQLCETALTQQTKVDAFAIVFKISITEKRWQDTLGFWRKGHDKFDYKSFGSLASLQDFPQCVLSLLEYMKTINDLDAKLLDVLLTTVFQSKDAMGDIKLETLLSLTREFSDLGIITQQHYELGIKTLIKVKTRSSFVTAMVLYRNFRWHLSTCVPPTSILHGLLETLVELGNHRGVQYLLNDFTHFHRKPSVEAYKIALTVFSRRGDSDKAKELFGDLLRDHGAPSLHDPDYPRLPRHIKWVVPIIHSYALVGDYPRAIEEFNKIIPIYRLNPNTVAWNALISAPANANYLKKAFRIFRRMQVKGVKPNQYTYAILMNLCARLGNVKAVLALSEMAQENNIELTTYLLYPVVDAYCRSQFLDEAEQMAESSMSLELSGSRTILWDRLLWAHAFRADMDSVSRIHKRMKEARLQFTENTYAAMMLSFCIVGRPDSARRLLRGLQRSRKIHASEFLYTIVLYGFVKQGNRDMVYIIYKEMLARFENPGMSTRLLMLRHTIGRDTLKDVATGDPSNSRLAMSEDYLFRAVFDFEKTDFAKKSPRPGTSSLPMSQAFPSLYYEPVLKAYSMEGLHGRNERLLAEYRLDVEAAKASGKPTVTPSLRFLSVLMQVYLLAGKLETVGEFWKMAKQRALDVSRGVNIESLAINKRQPALATDSTAGPDKQQQSSLPDSAMVLDSTTAPVEYATPRGPFYLDREVVPAQAYILSRHLSLYMRTLGENGQTDQLPELVKTHIRRGYSLTSANWLTYVRTLAASPLASEQIDAFVTFERIFMPAFPGWRRLRRGAQLRPPDVPRTIDMLDSRRTNDPETLEKAGARLWTKVDPTWTRPTYNVMIYLGAALRDFKRRSLYVGTEEMDTLYNAAPQTLEALAYMPHWREKYQGVLLRDQPERIDPAKKAGNPYVWTGGILGVDGHVRPKLRGGAEHARYELSELEATLPSPQSDQADAQEPPQSEDVSEAKDYDPAEIDDRERVQAPEDEHDMELETTIELQRRNLGVDSVRNEMLRDQKK</sequence>
<evidence type="ECO:0000313" key="3">
    <source>
        <dbReference type="EMBL" id="QKX53469.1"/>
    </source>
</evidence>
<protein>
    <recommendedName>
        <fullName evidence="5">Pentacotripeptide-repeat region of PRORP domain-containing protein</fullName>
    </recommendedName>
</protein>
<feature type="compositionally biased region" description="Basic and acidic residues" evidence="2">
    <location>
        <begin position="1194"/>
        <end position="1214"/>
    </location>
</feature>
<dbReference type="EMBL" id="CP055898">
    <property type="protein sequence ID" value="QKX53469.1"/>
    <property type="molecule type" value="Genomic_DNA"/>
</dbReference>
<proteinExistence type="predicted"/>
<organism evidence="3 4">
    <name type="scientific">Talaromyces rugulosus</name>
    <name type="common">Penicillium rugulosum</name>
    <dbReference type="NCBI Taxonomy" id="121627"/>
    <lineage>
        <taxon>Eukaryota</taxon>
        <taxon>Fungi</taxon>
        <taxon>Dikarya</taxon>
        <taxon>Ascomycota</taxon>
        <taxon>Pezizomycotina</taxon>
        <taxon>Eurotiomycetes</taxon>
        <taxon>Eurotiomycetidae</taxon>
        <taxon>Eurotiales</taxon>
        <taxon>Trichocomaceae</taxon>
        <taxon>Talaromyces</taxon>
        <taxon>Talaromyces sect. Islandici</taxon>
    </lineage>
</organism>
<feature type="repeat" description="PPR" evidence="1">
    <location>
        <begin position="513"/>
        <end position="547"/>
    </location>
</feature>
<feature type="region of interest" description="Disordered" evidence="2">
    <location>
        <begin position="889"/>
        <end position="910"/>
    </location>
</feature>
<dbReference type="Gene3D" id="1.25.40.10">
    <property type="entry name" value="Tetratricopeptide repeat domain"/>
    <property type="match status" value="2"/>
</dbReference>
<dbReference type="GeneID" id="55988061"/>
<evidence type="ECO:0000256" key="2">
    <source>
        <dbReference type="SAM" id="MobiDB-lite"/>
    </source>
</evidence>
<dbReference type="GO" id="GO:0006396">
    <property type="term" value="P:RNA processing"/>
    <property type="evidence" value="ECO:0007669"/>
    <property type="project" value="TreeGrafter"/>
</dbReference>
<dbReference type="KEGG" id="trg:TRUGW13939_00548"/>
<dbReference type="AlphaFoldDB" id="A0A7H8QHL4"/>
<gene>
    <name evidence="3" type="ORF">TRUGW13939_00548</name>
</gene>
<dbReference type="RefSeq" id="XP_035339648.1">
    <property type="nucleotide sequence ID" value="XM_035483755.1"/>
</dbReference>
<dbReference type="OrthoDB" id="1882346at2759"/>